<sequence>MIEITDVFLKKVMMHRVSYVESQARAGEEVFDLIDETLSDVLKNMFLKPFTNNVSSQEFHHTIDLNFNVLFSLSKQIRENGNFIELSKKIFDHLMSVSDNANIKDGDVFVARFDDIKLNENFYEGLGIFKFEDKQSFVETDLTSSSLTHSLRKGIGAKKPEKAVLILFTEEPYNLLVIDNSTAETDYWQNKFIGNRQKADFVNNTTDLLLMAKNFITEQIPQEFDITRADQIDLLNKSFHYFKEKESFDMEEFSQQVIANDEGIAAFKTYKQAFDEGLDTPIPDSFDISEKAVKKQAKAYKSVLKLDKNFHIYIHGDKELIENGFDDGKRMNYYKVYYHQEE</sequence>
<gene>
    <name evidence="1" type="ORF">FA047_06770</name>
</gene>
<reference evidence="1 2" key="1">
    <citation type="submission" date="2019-04" db="EMBL/GenBank/DDBJ databases">
        <title>Pedobacter sp. RP-3-15 sp. nov., isolated from Arctic soil.</title>
        <authorList>
            <person name="Dahal R.H."/>
            <person name="Kim D.-U."/>
        </authorList>
    </citation>
    <scope>NUCLEOTIDE SEQUENCE [LARGE SCALE GENOMIC DNA]</scope>
    <source>
        <strain evidence="1 2">RP-3-15</strain>
    </source>
</reference>
<dbReference type="RefSeq" id="WP_136835243.1">
    <property type="nucleotide sequence ID" value="NZ_SWBQ01000002.1"/>
</dbReference>
<dbReference type="Proteomes" id="UP000307244">
    <property type="component" value="Unassembled WGS sequence"/>
</dbReference>
<keyword evidence="2" id="KW-1185">Reference proteome</keyword>
<dbReference type="OrthoDB" id="9153118at2"/>
<organism evidence="1 2">
    <name type="scientific">Pedobacter frigoris</name>
    <dbReference type="NCBI Taxonomy" id="2571272"/>
    <lineage>
        <taxon>Bacteria</taxon>
        <taxon>Pseudomonadati</taxon>
        <taxon>Bacteroidota</taxon>
        <taxon>Sphingobacteriia</taxon>
        <taxon>Sphingobacteriales</taxon>
        <taxon>Sphingobacteriaceae</taxon>
        <taxon>Pedobacter</taxon>
    </lineage>
</organism>
<dbReference type="EMBL" id="SWBQ01000002">
    <property type="protein sequence ID" value="TKC06969.1"/>
    <property type="molecule type" value="Genomic_DNA"/>
</dbReference>
<evidence type="ECO:0000313" key="2">
    <source>
        <dbReference type="Proteomes" id="UP000307244"/>
    </source>
</evidence>
<dbReference type="AlphaFoldDB" id="A0A4U1CJ42"/>
<evidence type="ECO:0000313" key="1">
    <source>
        <dbReference type="EMBL" id="TKC06969.1"/>
    </source>
</evidence>
<comment type="caution">
    <text evidence="1">The sequence shown here is derived from an EMBL/GenBank/DDBJ whole genome shotgun (WGS) entry which is preliminary data.</text>
</comment>
<accession>A0A4U1CJ42</accession>
<name>A0A4U1CJ42_9SPHI</name>
<proteinExistence type="predicted"/>
<protein>
    <submittedName>
        <fullName evidence="1">Nucleoid-associated protein</fullName>
    </submittedName>
</protein>